<organism evidence="1 2">
    <name type="scientific">Naganishia vaughanmartiniae</name>
    <dbReference type="NCBI Taxonomy" id="1424756"/>
    <lineage>
        <taxon>Eukaryota</taxon>
        <taxon>Fungi</taxon>
        <taxon>Dikarya</taxon>
        <taxon>Basidiomycota</taxon>
        <taxon>Agaricomycotina</taxon>
        <taxon>Tremellomycetes</taxon>
        <taxon>Filobasidiales</taxon>
        <taxon>Filobasidiaceae</taxon>
        <taxon>Naganishia</taxon>
    </lineage>
</organism>
<gene>
    <name evidence="1" type="ORF">QFC22_000707</name>
</gene>
<dbReference type="EMBL" id="JASBWU010000002">
    <property type="protein sequence ID" value="KAJ9123917.1"/>
    <property type="molecule type" value="Genomic_DNA"/>
</dbReference>
<keyword evidence="2" id="KW-1185">Reference proteome</keyword>
<name>A0ACC2XMI6_9TREE</name>
<dbReference type="Proteomes" id="UP001243375">
    <property type="component" value="Unassembled WGS sequence"/>
</dbReference>
<accession>A0ACC2XMI6</accession>
<evidence type="ECO:0000313" key="2">
    <source>
        <dbReference type="Proteomes" id="UP001243375"/>
    </source>
</evidence>
<proteinExistence type="predicted"/>
<protein>
    <submittedName>
        <fullName evidence="1">Uncharacterized protein</fullName>
    </submittedName>
</protein>
<reference evidence="1" key="1">
    <citation type="submission" date="2023-04" db="EMBL/GenBank/DDBJ databases">
        <title>Draft Genome sequencing of Naganishia species isolated from polar environments using Oxford Nanopore Technology.</title>
        <authorList>
            <person name="Leo P."/>
            <person name="Venkateswaran K."/>
        </authorList>
    </citation>
    <scope>NUCLEOTIDE SEQUENCE</scope>
    <source>
        <strain evidence="1">MNA-CCFEE 5425</strain>
    </source>
</reference>
<evidence type="ECO:0000313" key="1">
    <source>
        <dbReference type="EMBL" id="KAJ9123917.1"/>
    </source>
</evidence>
<comment type="caution">
    <text evidence="1">The sequence shown here is derived from an EMBL/GenBank/DDBJ whole genome shotgun (WGS) entry which is preliminary data.</text>
</comment>
<sequence length="634" mass="69499">MVGSTSRTVAPGDKHAMQAPSPPTSPLDRKTSRPWTSPANETSGSFSKGTQHRRRLSSNQERGKPTANKSEAKPSRSQGESSAKRKEQSEHDICTSLRLKPNFAREPDRIAQRAFRKRQKAHLEELEAEVIEKGSRIKEITENNGVLLETMKQLQSQNIEMKHSRVPTELGYQLPFLTATGTPLTSELGRNKNGEDRTALDINRHRRGRDVRHGRTDSNSENSQSSSSETRDSTVSSPEILSPVILQGASVVRTPHMGSLTGLQLNLQPSAESTSYPTPISASHSFQSLRDGSFSHMGYTFAPPDNFPKQPDGHQQWMSFGAVQQMPPTYQHGFTVPGQHLGPGQHFSPPGHQPSQHPGQSYQTLPPPPIRRNSEALTHHHVRSLGSLTDFNSMHGSMSTRPHTSTSTSRGPSKMGESRPVSMSVPTSTRHLPDGDTEEEMLLSRAFPTSPSQPVPVGPASTKRAAPQHLTYQRPTHAYSASASNIGLSFSPISPPNLLGRGDIQYDYARSSAPYFSNLSIQPQSTLDMEMGRSPPQDHYDHDHSGSSRDGWADMMPSMGATTPLQELNHKNSLDTVGSEPPAIEQYRNHSLSSSEQAFSPEPSIFSLTGLDLAGGLEFPFAPMQMFSSPPETR</sequence>